<evidence type="ECO:0000256" key="2">
    <source>
        <dbReference type="SAM" id="SignalP"/>
    </source>
</evidence>
<keyword evidence="1" id="KW-0472">Membrane</keyword>
<keyword evidence="1" id="KW-1133">Transmembrane helix</keyword>
<keyword evidence="1" id="KW-0812">Transmembrane</keyword>
<dbReference type="EMBL" id="NMUH01015273">
    <property type="protein sequence ID" value="MQM23168.1"/>
    <property type="molecule type" value="Genomic_DNA"/>
</dbReference>
<accession>A0A843XSZ7</accession>
<organism evidence="3 4">
    <name type="scientific">Colocasia esculenta</name>
    <name type="common">Wild taro</name>
    <name type="synonym">Arum esculentum</name>
    <dbReference type="NCBI Taxonomy" id="4460"/>
    <lineage>
        <taxon>Eukaryota</taxon>
        <taxon>Viridiplantae</taxon>
        <taxon>Streptophyta</taxon>
        <taxon>Embryophyta</taxon>
        <taxon>Tracheophyta</taxon>
        <taxon>Spermatophyta</taxon>
        <taxon>Magnoliopsida</taxon>
        <taxon>Liliopsida</taxon>
        <taxon>Araceae</taxon>
        <taxon>Aroideae</taxon>
        <taxon>Colocasieae</taxon>
        <taxon>Colocasia</taxon>
    </lineage>
</organism>
<proteinExistence type="predicted"/>
<sequence length="190" mass="20030">ANVLSGVLLRASVLLALFEARRLSCAFLPGGSLGEILCKGGWDVASATAGGRGGSLPPCPMQQPLPFAWGHQKKAVGPFLPPLPLTPFALSLPELSLWFALSLPERSLAFALSLCRSLSLSLSLGGSCAAAALLAAGGGFLLPRRATLRRPLPRARARRTSYAVQSRATVAACGRELHRHSCRQRVLPSR</sequence>
<comment type="caution">
    <text evidence="3">The sequence shown here is derived from an EMBL/GenBank/DDBJ whole genome shotgun (WGS) entry which is preliminary data.</text>
</comment>
<evidence type="ECO:0000313" key="4">
    <source>
        <dbReference type="Proteomes" id="UP000652761"/>
    </source>
</evidence>
<dbReference type="AlphaFoldDB" id="A0A843XSZ7"/>
<dbReference type="Proteomes" id="UP000652761">
    <property type="component" value="Unassembled WGS sequence"/>
</dbReference>
<feature type="transmembrane region" description="Helical" evidence="1">
    <location>
        <begin position="120"/>
        <end position="142"/>
    </location>
</feature>
<evidence type="ECO:0000313" key="3">
    <source>
        <dbReference type="EMBL" id="MQM23168.1"/>
    </source>
</evidence>
<reference evidence="3" key="1">
    <citation type="submission" date="2017-07" db="EMBL/GenBank/DDBJ databases">
        <title>Taro Niue Genome Assembly and Annotation.</title>
        <authorList>
            <person name="Atibalentja N."/>
            <person name="Keating K."/>
            <person name="Fields C.J."/>
        </authorList>
    </citation>
    <scope>NUCLEOTIDE SEQUENCE</scope>
    <source>
        <strain evidence="3">Niue_2</strain>
        <tissue evidence="3">Leaf</tissue>
    </source>
</reference>
<keyword evidence="4" id="KW-1185">Reference proteome</keyword>
<feature type="non-terminal residue" evidence="3">
    <location>
        <position position="190"/>
    </location>
</feature>
<evidence type="ECO:0000256" key="1">
    <source>
        <dbReference type="SAM" id="Phobius"/>
    </source>
</evidence>
<feature type="signal peptide" evidence="2">
    <location>
        <begin position="1"/>
        <end position="26"/>
    </location>
</feature>
<feature type="non-terminal residue" evidence="3">
    <location>
        <position position="1"/>
    </location>
</feature>
<gene>
    <name evidence="3" type="ORF">Taro_056231</name>
</gene>
<protein>
    <submittedName>
        <fullName evidence="3">Uncharacterized protein</fullName>
    </submittedName>
</protein>
<keyword evidence="2" id="KW-0732">Signal</keyword>
<feature type="chain" id="PRO_5032771533" evidence="2">
    <location>
        <begin position="27"/>
        <end position="190"/>
    </location>
</feature>
<name>A0A843XSZ7_COLES</name>